<name>A0A381QYG4_9ZZZZ</name>
<keyword evidence="1" id="KW-0472">Membrane</keyword>
<dbReference type="AlphaFoldDB" id="A0A381QYG4"/>
<evidence type="ECO:0000313" key="2">
    <source>
        <dbReference type="EMBL" id="SUZ84471.1"/>
    </source>
</evidence>
<keyword evidence="1" id="KW-0812">Transmembrane</keyword>
<feature type="transmembrane region" description="Helical" evidence="1">
    <location>
        <begin position="122"/>
        <end position="143"/>
    </location>
</feature>
<evidence type="ECO:0000256" key="1">
    <source>
        <dbReference type="SAM" id="Phobius"/>
    </source>
</evidence>
<feature type="transmembrane region" description="Helical" evidence="1">
    <location>
        <begin position="210"/>
        <end position="232"/>
    </location>
</feature>
<accession>A0A381QYG4</accession>
<feature type="transmembrane region" description="Helical" evidence="1">
    <location>
        <begin position="244"/>
        <end position="269"/>
    </location>
</feature>
<feature type="transmembrane region" description="Helical" evidence="1">
    <location>
        <begin position="163"/>
        <end position="183"/>
    </location>
</feature>
<evidence type="ECO:0008006" key="3">
    <source>
        <dbReference type="Google" id="ProtNLM"/>
    </source>
</evidence>
<proteinExistence type="predicted"/>
<keyword evidence="1" id="KW-1133">Transmembrane helix</keyword>
<gene>
    <name evidence="2" type="ORF">METZ01_LOCUS37325</name>
</gene>
<protein>
    <recommendedName>
        <fullName evidence="3">Flippase-like domain-containing protein</fullName>
    </recommendedName>
</protein>
<reference evidence="2" key="1">
    <citation type="submission" date="2018-05" db="EMBL/GenBank/DDBJ databases">
        <authorList>
            <person name="Lanie J.A."/>
            <person name="Ng W.-L."/>
            <person name="Kazmierczak K.M."/>
            <person name="Andrzejewski T.M."/>
            <person name="Davidsen T.M."/>
            <person name="Wayne K.J."/>
            <person name="Tettelin H."/>
            <person name="Glass J.I."/>
            <person name="Rusch D."/>
            <person name="Podicherti R."/>
            <person name="Tsui H.-C.T."/>
            <person name="Winkler M.E."/>
        </authorList>
    </citation>
    <scope>NUCLEOTIDE SEQUENCE</scope>
</reference>
<feature type="transmembrane region" description="Helical" evidence="1">
    <location>
        <begin position="281"/>
        <end position="302"/>
    </location>
</feature>
<sequence length="311" mass="34975">MLFSACTWFLTAVCFYLVWGKIGDAAVREDQGALEYLFAFFGQANWLLWLGIMIPYSIFFFVVDAHVTWRVIRWFNVPEIKLNAVLPIRASAYILSLVNEQVGKGAMSLYLLRRHGVPGWEALSSMIFLGIMEIYQLLIFSSVGVLLGFELVVEASSMLPLDVILPAVFIGAFVYLPLHIAYFRGRVLKKFSLRDRGVFHALRQGKPRHYLLTLLFKAPNLVGAVVVYTVALELFQVNVSFGQMLAFLPVIFLAAALPLPFHAGALLLWTVLFPDYPEVGAFSLVMHTFFVVINAVIGTLFLPRANRELFG</sequence>
<dbReference type="EMBL" id="UINC01001594">
    <property type="protein sequence ID" value="SUZ84471.1"/>
    <property type="molecule type" value="Genomic_DNA"/>
</dbReference>
<organism evidence="2">
    <name type="scientific">marine metagenome</name>
    <dbReference type="NCBI Taxonomy" id="408172"/>
    <lineage>
        <taxon>unclassified sequences</taxon>
        <taxon>metagenomes</taxon>
        <taxon>ecological metagenomes</taxon>
    </lineage>
</organism>
<feature type="transmembrane region" description="Helical" evidence="1">
    <location>
        <begin position="44"/>
        <end position="63"/>
    </location>
</feature>